<dbReference type="SUPFAM" id="SSF51556">
    <property type="entry name" value="Metallo-dependent hydrolases"/>
    <property type="match status" value="1"/>
</dbReference>
<evidence type="ECO:0000313" key="5">
    <source>
        <dbReference type="EMBL" id="CAA9322978.1"/>
    </source>
</evidence>
<keyword evidence="2 4" id="KW-0479">Metal-binding</keyword>
<dbReference type="EMBL" id="CADCUC010000210">
    <property type="protein sequence ID" value="CAA9322978.1"/>
    <property type="molecule type" value="Genomic_DNA"/>
</dbReference>
<comment type="similarity">
    <text evidence="1">Belongs to the metallo-dependent hydrolases superfamily. TatD-type hydrolase family.</text>
</comment>
<dbReference type="Gene3D" id="3.20.20.140">
    <property type="entry name" value="Metal-dependent hydrolases"/>
    <property type="match status" value="1"/>
</dbReference>
<evidence type="ECO:0000256" key="4">
    <source>
        <dbReference type="PIRSR" id="PIRSR005902-1"/>
    </source>
</evidence>
<dbReference type="PROSITE" id="PS01090">
    <property type="entry name" value="TATD_2"/>
    <property type="match status" value="1"/>
</dbReference>
<gene>
    <name evidence="5" type="ORF">AVDCRST_MAG90-1092</name>
</gene>
<dbReference type="InterPro" id="IPR001130">
    <property type="entry name" value="TatD-like"/>
</dbReference>
<dbReference type="AlphaFoldDB" id="A0A6J4L4T8"/>
<dbReference type="GO" id="GO:0004536">
    <property type="term" value="F:DNA nuclease activity"/>
    <property type="evidence" value="ECO:0007669"/>
    <property type="project" value="InterPro"/>
</dbReference>
<dbReference type="PROSITE" id="PS01137">
    <property type="entry name" value="TATD_1"/>
    <property type="match status" value="1"/>
</dbReference>
<dbReference type="InterPro" id="IPR032466">
    <property type="entry name" value="Metal_Hydrolase"/>
</dbReference>
<dbReference type="InterPro" id="IPR018228">
    <property type="entry name" value="DNase_TatD-rel_CS"/>
</dbReference>
<feature type="binding site" evidence="4">
    <location>
        <position position="142"/>
    </location>
    <ligand>
        <name>a divalent metal cation</name>
        <dbReference type="ChEBI" id="CHEBI:60240"/>
        <label>2</label>
    </ligand>
</feature>
<feature type="binding site" evidence="4">
    <location>
        <position position="218"/>
    </location>
    <ligand>
        <name>a divalent metal cation</name>
        <dbReference type="ChEBI" id="CHEBI:60240"/>
        <label>1</label>
    </ligand>
</feature>
<organism evidence="5">
    <name type="scientific">uncultured Microvirga sp</name>
    <dbReference type="NCBI Taxonomy" id="412392"/>
    <lineage>
        <taxon>Bacteria</taxon>
        <taxon>Pseudomonadati</taxon>
        <taxon>Pseudomonadota</taxon>
        <taxon>Alphaproteobacteria</taxon>
        <taxon>Hyphomicrobiales</taxon>
        <taxon>Methylobacteriaceae</taxon>
        <taxon>Microvirga</taxon>
        <taxon>environmental samples</taxon>
    </lineage>
</organism>
<reference evidence="5" key="1">
    <citation type="submission" date="2020-02" db="EMBL/GenBank/DDBJ databases">
        <authorList>
            <person name="Meier V. D."/>
        </authorList>
    </citation>
    <scope>NUCLEOTIDE SEQUENCE</scope>
    <source>
        <strain evidence="5">AVDCRST_MAG90</strain>
    </source>
</reference>
<evidence type="ECO:0000256" key="3">
    <source>
        <dbReference type="ARBA" id="ARBA00022801"/>
    </source>
</evidence>
<sequence length="283" mass="30597">MPMSDAGAILEVGGMLVDSHCHLDFPALAQDLRAVMQRADAAGVGRIVTISTHVGRYELYRGLAEAHQNVFFTVGTHPHHAGEEPDVAPETLVALARHPRSIGIGEAGLDYHYDRSPRDIQRKVFRAHIAAARQSGLPIVIHARAADEDMIDILVSEAGQGRFDAVLHCFSSSRKLAEVGIELGFYLSFSGILTFKRSNELRAIAASAPRDRLLVETDAPYLAPEPHRGRSNEPSFVTRTASALAAAIGESEDAAARMTTQNFYRLFRKAAAADRHPAATAAA</sequence>
<dbReference type="GO" id="GO:0046872">
    <property type="term" value="F:metal ion binding"/>
    <property type="evidence" value="ECO:0007669"/>
    <property type="project" value="UniProtKB-KW"/>
</dbReference>
<feature type="binding site" evidence="4">
    <location>
        <position position="106"/>
    </location>
    <ligand>
        <name>a divalent metal cation</name>
        <dbReference type="ChEBI" id="CHEBI:60240"/>
        <label>1</label>
    </ligand>
</feature>
<feature type="binding site" evidence="4">
    <location>
        <position position="168"/>
    </location>
    <ligand>
        <name>a divalent metal cation</name>
        <dbReference type="ChEBI" id="CHEBI:60240"/>
        <label>2</label>
    </ligand>
</feature>
<dbReference type="Pfam" id="PF01026">
    <property type="entry name" value="TatD_DNase"/>
    <property type="match status" value="1"/>
</dbReference>
<name>A0A6J4L4T8_9HYPH</name>
<dbReference type="InterPro" id="IPR015991">
    <property type="entry name" value="TatD/YcfH-like"/>
</dbReference>
<accession>A0A6J4L4T8</accession>
<keyword evidence="3 5" id="KW-0378">Hydrolase</keyword>
<evidence type="ECO:0000256" key="2">
    <source>
        <dbReference type="ARBA" id="ARBA00022723"/>
    </source>
</evidence>
<dbReference type="PANTHER" id="PTHR46124:SF2">
    <property type="entry name" value="D-AMINOACYL-TRNA DEACYLASE"/>
    <property type="match status" value="1"/>
</dbReference>
<dbReference type="NCBIfam" id="TIGR00010">
    <property type="entry name" value="YchF/TatD family DNA exonuclease"/>
    <property type="match status" value="1"/>
</dbReference>
<feature type="binding site" evidence="4">
    <location>
        <position position="20"/>
    </location>
    <ligand>
        <name>a divalent metal cation</name>
        <dbReference type="ChEBI" id="CHEBI:60240"/>
        <label>1</label>
    </ligand>
</feature>
<dbReference type="FunFam" id="3.20.20.140:FF:000005">
    <property type="entry name" value="TatD family hydrolase"/>
    <property type="match status" value="1"/>
</dbReference>
<protein>
    <submittedName>
        <fullName evidence="5">Uncharacterized metal-dependent hydrolase YcfH</fullName>
    </submittedName>
</protein>
<dbReference type="GO" id="GO:0016788">
    <property type="term" value="F:hydrolase activity, acting on ester bonds"/>
    <property type="evidence" value="ECO:0007669"/>
    <property type="project" value="InterPro"/>
</dbReference>
<feature type="binding site" evidence="4">
    <location>
        <position position="22"/>
    </location>
    <ligand>
        <name>a divalent metal cation</name>
        <dbReference type="ChEBI" id="CHEBI:60240"/>
        <label>1</label>
    </ligand>
</feature>
<evidence type="ECO:0000256" key="1">
    <source>
        <dbReference type="ARBA" id="ARBA00009275"/>
    </source>
</evidence>
<dbReference type="PIRSF" id="PIRSF005902">
    <property type="entry name" value="DNase_TatD"/>
    <property type="match status" value="1"/>
</dbReference>
<proteinExistence type="inferred from homology"/>
<dbReference type="CDD" id="cd01310">
    <property type="entry name" value="TatD_DNAse"/>
    <property type="match status" value="1"/>
</dbReference>
<dbReference type="GO" id="GO:0005829">
    <property type="term" value="C:cytosol"/>
    <property type="evidence" value="ECO:0007669"/>
    <property type="project" value="TreeGrafter"/>
</dbReference>
<dbReference type="PANTHER" id="PTHR46124">
    <property type="entry name" value="D-AMINOACYL-TRNA DEACYLASE"/>
    <property type="match status" value="1"/>
</dbReference>